<dbReference type="PROSITE" id="PS51375">
    <property type="entry name" value="PPR"/>
    <property type="match status" value="2"/>
</dbReference>
<dbReference type="EMBL" id="CAJNOL010000169">
    <property type="protein sequence ID" value="CAF0903665.1"/>
    <property type="molecule type" value="Genomic_DNA"/>
</dbReference>
<evidence type="ECO:0000313" key="4">
    <source>
        <dbReference type="Proteomes" id="UP000663870"/>
    </source>
</evidence>
<dbReference type="Pfam" id="PF14432">
    <property type="entry name" value="DYW_deaminase"/>
    <property type="match status" value="1"/>
</dbReference>
<dbReference type="AlphaFoldDB" id="A0A813ZV36"/>
<dbReference type="InterPro" id="IPR046960">
    <property type="entry name" value="PPR_At4g14850-like_plant"/>
</dbReference>
<dbReference type="PANTHER" id="PTHR47926:SF347">
    <property type="entry name" value="PENTATRICOPEPTIDE REPEAT-CONTAINING PROTEIN"/>
    <property type="match status" value="1"/>
</dbReference>
<comment type="caution">
    <text evidence="3">The sequence shown here is derived from an EMBL/GenBank/DDBJ whole genome shotgun (WGS) entry which is preliminary data.</text>
</comment>
<accession>A0A813ZV36</accession>
<gene>
    <name evidence="3" type="ORF">JXQ802_LOCUS9281</name>
</gene>
<dbReference type="InterPro" id="IPR011990">
    <property type="entry name" value="TPR-like_helical_dom_sf"/>
</dbReference>
<protein>
    <recommendedName>
        <fullName evidence="2">DYW domain-containing protein</fullName>
    </recommendedName>
</protein>
<dbReference type="Pfam" id="PF01535">
    <property type="entry name" value="PPR"/>
    <property type="match status" value="1"/>
</dbReference>
<dbReference type="SUPFAM" id="SSF48452">
    <property type="entry name" value="TPR-like"/>
    <property type="match status" value="1"/>
</dbReference>
<reference evidence="3" key="1">
    <citation type="submission" date="2021-02" db="EMBL/GenBank/DDBJ databases">
        <authorList>
            <person name="Nowell W R."/>
        </authorList>
    </citation>
    <scope>NUCLEOTIDE SEQUENCE</scope>
</reference>
<feature type="domain" description="DYW" evidence="2">
    <location>
        <begin position="517"/>
        <end position="587"/>
    </location>
</feature>
<dbReference type="GO" id="GO:0003723">
    <property type="term" value="F:RNA binding"/>
    <property type="evidence" value="ECO:0007669"/>
    <property type="project" value="InterPro"/>
</dbReference>
<evidence type="ECO:0000256" key="1">
    <source>
        <dbReference type="PROSITE-ProRule" id="PRU00708"/>
    </source>
</evidence>
<feature type="repeat" description="PPR" evidence="1">
    <location>
        <begin position="296"/>
        <end position="326"/>
    </location>
</feature>
<proteinExistence type="predicted"/>
<keyword evidence="4" id="KW-1185">Reference proteome</keyword>
<evidence type="ECO:0000259" key="2">
    <source>
        <dbReference type="Pfam" id="PF14432"/>
    </source>
</evidence>
<dbReference type="Gene3D" id="1.25.40.10">
    <property type="entry name" value="Tetratricopeptide repeat domain"/>
    <property type="match status" value="2"/>
</dbReference>
<dbReference type="GO" id="GO:0009451">
    <property type="term" value="P:RNA modification"/>
    <property type="evidence" value="ECO:0007669"/>
    <property type="project" value="InterPro"/>
</dbReference>
<dbReference type="InterPro" id="IPR002885">
    <property type="entry name" value="PPR_rpt"/>
</dbReference>
<dbReference type="Pfam" id="PF13041">
    <property type="entry name" value="PPR_2"/>
    <property type="match status" value="1"/>
</dbReference>
<evidence type="ECO:0000313" key="3">
    <source>
        <dbReference type="EMBL" id="CAF0903665.1"/>
    </source>
</evidence>
<dbReference type="NCBIfam" id="TIGR00756">
    <property type="entry name" value="PPR"/>
    <property type="match status" value="2"/>
</dbReference>
<sequence>MLINFFLKRTYRINVNTIQWNKTIRNHQLNGNYQQALKLFQIGIEKKTFQPNSVTYLTMLDICKELKSLSTIRTIHHLIDSSKNLNNNDDDIYNNPRIRSLLMDVYIKCQDLDSAYRVFQSMNERNIIDYCGLMTGFNNQGQYEKTYELSKKIPSSMKYSSPLLCTLILQACTELKQYDDGYKIHENGKHFLSNNKMFMNELLNFYLKFNQEKQALDIFEKNSNQLTIIDYSLLMKYYNHQYQPQKTIDLYYRLKKNSHIQIDHIIYVLVLQAIANGCCLHTSEQIHDHIKKFGTNIDIDNALINMYGKLGNLDQAEKIFHSMSKHNIISYNILLNLYGLYRQSDRALNCYNQMYQQGHRPDDKTYVILLHTLSQTPNKINDVKRIFFNIEENKRGPILTSAMIAALIRAQLFDEVNELLKKLPKENILFYAIKANINGTIDKFNYPIVITNEQLALYDLLMNNMYTYGGLNDRLTTIDEILYENDKLKNMLSYSWFEKSNGKIEYFKSNNLQLENCEHTEKLALENALEEQKISSLPILIAKNHRICNECHEYFKKISLSFVSKKNIYLRDSTRFHLFSSGICCCELA</sequence>
<dbReference type="InterPro" id="IPR032867">
    <property type="entry name" value="DYW_dom"/>
</dbReference>
<name>A0A813ZV36_9BILA</name>
<dbReference type="PANTHER" id="PTHR47926">
    <property type="entry name" value="PENTATRICOPEPTIDE REPEAT-CONTAINING PROTEIN"/>
    <property type="match status" value="1"/>
</dbReference>
<dbReference type="Proteomes" id="UP000663870">
    <property type="component" value="Unassembled WGS sequence"/>
</dbReference>
<dbReference type="GO" id="GO:0008270">
    <property type="term" value="F:zinc ion binding"/>
    <property type="evidence" value="ECO:0007669"/>
    <property type="project" value="InterPro"/>
</dbReference>
<feature type="repeat" description="PPR" evidence="1">
    <location>
        <begin position="327"/>
        <end position="361"/>
    </location>
</feature>
<organism evidence="3 4">
    <name type="scientific">Rotaria sordida</name>
    <dbReference type="NCBI Taxonomy" id="392033"/>
    <lineage>
        <taxon>Eukaryota</taxon>
        <taxon>Metazoa</taxon>
        <taxon>Spiralia</taxon>
        <taxon>Gnathifera</taxon>
        <taxon>Rotifera</taxon>
        <taxon>Eurotatoria</taxon>
        <taxon>Bdelloidea</taxon>
        <taxon>Philodinida</taxon>
        <taxon>Philodinidae</taxon>
        <taxon>Rotaria</taxon>
    </lineage>
</organism>